<evidence type="ECO:0000313" key="3">
    <source>
        <dbReference type="EMBL" id="CAH3170860.1"/>
    </source>
</evidence>
<sequence length="194" mass="20623">MNCANLILAYLMVGSLPSVLGIMCKKCTLSAGSLELCKDPSKIPEVNCDNETAPAPNVTFDACTSAKVVADVDAVYAYYAYECTVKNSSDPSTFNCTTTQERICSDAQSRLPSLPVKVTINSCQARCCDTNNCNVQELIDQPPATGGPTSVGPTTEAPTSVGPTAESGVGKIQSLPLLVSFLIFLTFCWFKQLE</sequence>
<evidence type="ECO:0008006" key="5">
    <source>
        <dbReference type="Google" id="ProtNLM"/>
    </source>
</evidence>
<reference evidence="3 4" key="1">
    <citation type="submission" date="2022-05" db="EMBL/GenBank/DDBJ databases">
        <authorList>
            <consortium name="Genoscope - CEA"/>
            <person name="William W."/>
        </authorList>
    </citation>
    <scope>NUCLEOTIDE SEQUENCE [LARGE SCALE GENOMIC DNA]</scope>
</reference>
<proteinExistence type="predicted"/>
<feature type="chain" id="PRO_5045904556" description="Sodefrin-like factor" evidence="2">
    <location>
        <begin position="22"/>
        <end position="194"/>
    </location>
</feature>
<feature type="signal peptide" evidence="2">
    <location>
        <begin position="1"/>
        <end position="21"/>
    </location>
</feature>
<accession>A0ABN8QVP5</accession>
<gene>
    <name evidence="3" type="ORF">PLOB_00011005</name>
</gene>
<dbReference type="EMBL" id="CALNXK010000159">
    <property type="protein sequence ID" value="CAH3170860.1"/>
    <property type="molecule type" value="Genomic_DNA"/>
</dbReference>
<evidence type="ECO:0000313" key="4">
    <source>
        <dbReference type="Proteomes" id="UP001159405"/>
    </source>
</evidence>
<evidence type="ECO:0000256" key="2">
    <source>
        <dbReference type="SAM" id="SignalP"/>
    </source>
</evidence>
<name>A0ABN8QVP5_9CNID</name>
<protein>
    <recommendedName>
        <fullName evidence="5">Sodefrin-like factor</fullName>
    </recommendedName>
</protein>
<feature type="compositionally biased region" description="Polar residues" evidence="1">
    <location>
        <begin position="147"/>
        <end position="162"/>
    </location>
</feature>
<organism evidence="3 4">
    <name type="scientific">Porites lobata</name>
    <dbReference type="NCBI Taxonomy" id="104759"/>
    <lineage>
        <taxon>Eukaryota</taxon>
        <taxon>Metazoa</taxon>
        <taxon>Cnidaria</taxon>
        <taxon>Anthozoa</taxon>
        <taxon>Hexacorallia</taxon>
        <taxon>Scleractinia</taxon>
        <taxon>Fungiina</taxon>
        <taxon>Poritidae</taxon>
        <taxon>Porites</taxon>
    </lineage>
</organism>
<keyword evidence="4" id="KW-1185">Reference proteome</keyword>
<evidence type="ECO:0000256" key="1">
    <source>
        <dbReference type="SAM" id="MobiDB-lite"/>
    </source>
</evidence>
<dbReference type="Proteomes" id="UP001159405">
    <property type="component" value="Unassembled WGS sequence"/>
</dbReference>
<keyword evidence="2" id="KW-0732">Signal</keyword>
<comment type="caution">
    <text evidence="3">The sequence shown here is derived from an EMBL/GenBank/DDBJ whole genome shotgun (WGS) entry which is preliminary data.</text>
</comment>
<feature type="region of interest" description="Disordered" evidence="1">
    <location>
        <begin position="144"/>
        <end position="165"/>
    </location>
</feature>